<dbReference type="PRINTS" id="PR00723">
    <property type="entry name" value="SUBTILISIN"/>
</dbReference>
<name>A0ABT4AMH5_9BACT</name>
<evidence type="ECO:0000313" key="6">
    <source>
        <dbReference type="EMBL" id="MCY1082889.1"/>
    </source>
</evidence>
<keyword evidence="3" id="KW-0720">Serine protease</keyword>
<dbReference type="PROSITE" id="PS00138">
    <property type="entry name" value="SUBTILASE_SER"/>
    <property type="match status" value="1"/>
</dbReference>
<proteinExistence type="inferred from homology"/>
<comment type="similarity">
    <text evidence="4">Belongs to the peptidase S8 family.</text>
</comment>
<dbReference type="Gene3D" id="3.40.50.200">
    <property type="entry name" value="Peptidase S8/S53 domain"/>
    <property type="match status" value="1"/>
</dbReference>
<evidence type="ECO:0000256" key="3">
    <source>
        <dbReference type="ARBA" id="ARBA00022825"/>
    </source>
</evidence>
<protein>
    <submittedName>
        <fullName evidence="6">S8 family serine peptidase</fullName>
    </submittedName>
</protein>
<organism evidence="6 7">
    <name type="scientific">Archangium lansingense</name>
    <dbReference type="NCBI Taxonomy" id="2995310"/>
    <lineage>
        <taxon>Bacteria</taxon>
        <taxon>Pseudomonadati</taxon>
        <taxon>Myxococcota</taxon>
        <taxon>Myxococcia</taxon>
        <taxon>Myxococcales</taxon>
        <taxon>Cystobacterineae</taxon>
        <taxon>Archangiaceae</taxon>
        <taxon>Archangium</taxon>
    </lineage>
</organism>
<evidence type="ECO:0000256" key="2">
    <source>
        <dbReference type="ARBA" id="ARBA00022801"/>
    </source>
</evidence>
<dbReference type="SUPFAM" id="SSF52743">
    <property type="entry name" value="Subtilisin-like"/>
    <property type="match status" value="1"/>
</dbReference>
<dbReference type="InterPro" id="IPR036852">
    <property type="entry name" value="Peptidase_S8/S53_dom_sf"/>
</dbReference>
<keyword evidence="7" id="KW-1185">Reference proteome</keyword>
<sequence length="610" mass="62849">MKVSALDVRRASGRIAALGLVCLPLLGGASTPADTSAAVAQVLPMASDLLEIKFAEGQEIRLRDGRPVDLRGRALTGAATSRVFELVARGEWFRSHDVSEEKLEAMRAQGRLAAGEELPDLNLYFRLRLPRGLDAESIAEQLRTLPEVEAVYHVPTPAPAPVAPDYYTPSSGSYQRYQDAAPGGIDSRYAATLPGGQGTNVRICDVEYSFNSSHVDLAGVTVVGTTPADPFSNTNHGTAVMGVYGGAANGQGVTGIAPGAQKYFAAAQTTAGFNVGAAITSCAANISAGDIILIEQQTWGPQSTGSSDCYGCVPVEWYKPYYDAIKTAVAANKIVVETAGNGSQNLDDAVYSTGNSGHYPFLAQNDSGAILVGAGLSSGWGTTARYAHTYSNHGSTLDLQGWGDSIVTSGYGDLFSADGVNGWYTGSFGGTSGAGPIVTGAAASLQGRHKALLGYSLTPAQLKAVLRNTGTPYGGTKNIGPLPNLRAAFNSLSAPGACTAGGVSIAGGCWYLGGFDQSCQDVCASRGGYSSLTASYVGAPSQGGSVSNCQQVLTALGYPGAVTAVTRSDSLALGCHRWSTGALYWQTSPVFDPASKSYGSAAQLACACMN</sequence>
<comment type="caution">
    <text evidence="4">Lacks conserved residue(s) required for the propagation of feature annotation.</text>
</comment>
<keyword evidence="1" id="KW-0645">Protease</keyword>
<dbReference type="InterPro" id="IPR023828">
    <property type="entry name" value="Peptidase_S8_Ser-AS"/>
</dbReference>
<dbReference type="InterPro" id="IPR000209">
    <property type="entry name" value="Peptidase_S8/S53_dom"/>
</dbReference>
<dbReference type="Proteomes" id="UP001207654">
    <property type="component" value="Unassembled WGS sequence"/>
</dbReference>
<dbReference type="EMBL" id="JAPNKA010000001">
    <property type="protein sequence ID" value="MCY1082889.1"/>
    <property type="molecule type" value="Genomic_DNA"/>
</dbReference>
<evidence type="ECO:0000259" key="5">
    <source>
        <dbReference type="Pfam" id="PF00082"/>
    </source>
</evidence>
<dbReference type="Pfam" id="PF00082">
    <property type="entry name" value="Peptidase_S8"/>
    <property type="match status" value="1"/>
</dbReference>
<evidence type="ECO:0000256" key="1">
    <source>
        <dbReference type="ARBA" id="ARBA00022670"/>
    </source>
</evidence>
<evidence type="ECO:0000256" key="4">
    <source>
        <dbReference type="PROSITE-ProRule" id="PRU01240"/>
    </source>
</evidence>
<accession>A0ABT4AMH5</accession>
<dbReference type="PROSITE" id="PS51892">
    <property type="entry name" value="SUBTILASE"/>
    <property type="match status" value="1"/>
</dbReference>
<reference evidence="6 7" key="1">
    <citation type="submission" date="2022-11" db="EMBL/GenBank/DDBJ databases">
        <title>Minimal conservation of predation-associated metabolite biosynthetic gene clusters underscores biosynthetic potential of Myxococcota including descriptions for ten novel species: Archangium lansinium sp. nov., Myxococcus landrumus sp. nov., Nannocystis bai.</title>
        <authorList>
            <person name="Ahearne A."/>
            <person name="Stevens C."/>
            <person name="Phillips K."/>
        </authorList>
    </citation>
    <scope>NUCLEOTIDE SEQUENCE [LARGE SCALE GENOMIC DNA]</scope>
    <source>
        <strain evidence="6 7">MIWBW</strain>
    </source>
</reference>
<gene>
    <name evidence="6" type="ORF">OV287_51405</name>
</gene>
<evidence type="ECO:0000313" key="7">
    <source>
        <dbReference type="Proteomes" id="UP001207654"/>
    </source>
</evidence>
<feature type="domain" description="Peptidase S8/S53" evidence="5">
    <location>
        <begin position="210"/>
        <end position="472"/>
    </location>
</feature>
<keyword evidence="2" id="KW-0378">Hydrolase</keyword>
<dbReference type="RefSeq" id="WP_267541442.1">
    <property type="nucleotide sequence ID" value="NZ_JAPNKA010000001.1"/>
</dbReference>
<comment type="caution">
    <text evidence="6">The sequence shown here is derived from an EMBL/GenBank/DDBJ whole genome shotgun (WGS) entry which is preliminary data.</text>
</comment>
<dbReference type="InterPro" id="IPR015500">
    <property type="entry name" value="Peptidase_S8_subtilisin-rel"/>
</dbReference>